<organism evidence="1 2">
    <name type="scientific">Streptomyces globisporus</name>
    <dbReference type="NCBI Taxonomy" id="1908"/>
    <lineage>
        <taxon>Bacteria</taxon>
        <taxon>Bacillati</taxon>
        <taxon>Actinomycetota</taxon>
        <taxon>Actinomycetes</taxon>
        <taxon>Kitasatosporales</taxon>
        <taxon>Streptomycetaceae</taxon>
        <taxon>Streptomyces</taxon>
    </lineage>
</organism>
<accession>A0A423V1P7</accession>
<protein>
    <submittedName>
        <fullName evidence="1">Ankyrin repeat domain-containing protein</fullName>
    </submittedName>
</protein>
<gene>
    <name evidence="1" type="ORF">D3105_10885</name>
</gene>
<dbReference type="InterPro" id="IPR036770">
    <property type="entry name" value="Ankyrin_rpt-contain_sf"/>
</dbReference>
<reference evidence="1 2" key="1">
    <citation type="submission" date="2018-08" db="EMBL/GenBank/DDBJ databases">
        <title>Streptomyces globisporus 1912-4Crt, whole genome shotgun sequence.</title>
        <authorList>
            <person name="Matselyukh B."/>
        </authorList>
    </citation>
    <scope>NUCLEOTIDE SEQUENCE [LARGE SCALE GENOMIC DNA]</scope>
    <source>
        <strain evidence="1 2">1912-4Crt</strain>
    </source>
</reference>
<name>A0A423V1P7_STRGL</name>
<dbReference type="SUPFAM" id="SSF48371">
    <property type="entry name" value="ARM repeat"/>
    <property type="match status" value="1"/>
</dbReference>
<dbReference type="Gene3D" id="1.25.10.10">
    <property type="entry name" value="Leucine-rich Repeat Variant"/>
    <property type="match status" value="1"/>
</dbReference>
<dbReference type="Pfam" id="PF13646">
    <property type="entry name" value="HEAT_2"/>
    <property type="match status" value="1"/>
</dbReference>
<proteinExistence type="predicted"/>
<dbReference type="Pfam" id="PF12796">
    <property type="entry name" value="Ank_2"/>
    <property type="match status" value="1"/>
</dbReference>
<dbReference type="InterPro" id="IPR002110">
    <property type="entry name" value="Ankyrin_rpt"/>
</dbReference>
<sequence>MGARDLVAAVLRGDAETVTALLAAGEDPDTRTDDGLPVLCRAVAAYDDAVAGALVEGGADPDHGLPDGTTPLVRAVDGGSPAMVTAVLGREPRLRLAESRRAHLLALARDRYEQGAEAVVRTRAGGTGSVRACRVKDDAYDHVTQLTLGEVTVRAGHGAILTDLEWAFRVLTPVDELVNRAVAPRDREHVDRSSARWALSERRSKETWSAVTAYRRSPDPEHRHFVLDVLTCYQLTGSSSRNSYEKETADLLVAWTVEGEDEPDVLAEVLRVLGEFEHREAEAVGLRHAGHPDPGVRAQVPGLLLDRGDARPALGAAARATLLELAGDGHGTVRAAAGAALAAAHDGSPECTDAVVALLRDPVADVRAVTAEAAADGKDGTTAVADALMSLLGADDLGTRLNAAYGLLRRNDPRTGEAIARVGAHHRPGYEHDHRLSALWTWEWNNRDAGRRDDREA</sequence>
<evidence type="ECO:0000313" key="1">
    <source>
        <dbReference type="EMBL" id="ROV68529.1"/>
    </source>
</evidence>
<dbReference type="AlphaFoldDB" id="A0A423V1P7"/>
<dbReference type="SUPFAM" id="SSF48403">
    <property type="entry name" value="Ankyrin repeat"/>
    <property type="match status" value="1"/>
</dbReference>
<dbReference type="EMBL" id="QWFA01000044">
    <property type="protein sequence ID" value="ROV68529.1"/>
    <property type="molecule type" value="Genomic_DNA"/>
</dbReference>
<dbReference type="InterPro" id="IPR016024">
    <property type="entry name" value="ARM-type_fold"/>
</dbReference>
<dbReference type="RefSeq" id="WP_118902718.1">
    <property type="nucleotide sequence ID" value="NZ_QWFA01000044.1"/>
</dbReference>
<dbReference type="Proteomes" id="UP000285596">
    <property type="component" value="Unassembled WGS sequence"/>
</dbReference>
<dbReference type="Gene3D" id="1.25.40.20">
    <property type="entry name" value="Ankyrin repeat-containing domain"/>
    <property type="match status" value="1"/>
</dbReference>
<evidence type="ECO:0000313" key="2">
    <source>
        <dbReference type="Proteomes" id="UP000285596"/>
    </source>
</evidence>
<dbReference type="InterPro" id="IPR011989">
    <property type="entry name" value="ARM-like"/>
</dbReference>
<comment type="caution">
    <text evidence="1">The sequence shown here is derived from an EMBL/GenBank/DDBJ whole genome shotgun (WGS) entry which is preliminary data.</text>
</comment>